<name>A0A2U2BBD7_9BACT</name>
<evidence type="ECO:0008006" key="3">
    <source>
        <dbReference type="Google" id="ProtNLM"/>
    </source>
</evidence>
<evidence type="ECO:0000313" key="1">
    <source>
        <dbReference type="EMBL" id="PWE00347.1"/>
    </source>
</evidence>
<dbReference type="PANTHER" id="PTHR36174:SF1">
    <property type="entry name" value="LIPID II:GLYCINE GLYCYLTRANSFERASE"/>
    <property type="match status" value="1"/>
</dbReference>
<dbReference type="AlphaFoldDB" id="A0A2U2BBD7"/>
<dbReference type="InterPro" id="IPR016181">
    <property type="entry name" value="Acyl_CoA_acyltransferase"/>
</dbReference>
<dbReference type="Gene3D" id="3.40.630.30">
    <property type="match status" value="1"/>
</dbReference>
<dbReference type="EMBL" id="QEWP01000003">
    <property type="protein sequence ID" value="PWE00347.1"/>
    <property type="molecule type" value="Genomic_DNA"/>
</dbReference>
<dbReference type="RefSeq" id="WP_109263387.1">
    <property type="nucleotide sequence ID" value="NZ_QEWP01000003.1"/>
</dbReference>
<proteinExistence type="predicted"/>
<reference evidence="1 2" key="1">
    <citation type="submission" date="2018-05" db="EMBL/GenBank/DDBJ databases">
        <title>Marinilabilia rubrum sp. nov., isolated from saltern sediment.</title>
        <authorList>
            <person name="Zhang R."/>
        </authorList>
    </citation>
    <scope>NUCLEOTIDE SEQUENCE [LARGE SCALE GENOMIC DNA]</scope>
    <source>
        <strain evidence="1 2">WTE16</strain>
    </source>
</reference>
<evidence type="ECO:0000313" key="2">
    <source>
        <dbReference type="Proteomes" id="UP000244956"/>
    </source>
</evidence>
<protein>
    <recommendedName>
        <fullName evidence="3">BioF2-like acetyltransferase domain-containing protein</fullName>
    </recommendedName>
</protein>
<dbReference type="PANTHER" id="PTHR36174">
    <property type="entry name" value="LIPID II:GLYCINE GLYCYLTRANSFERASE"/>
    <property type="match status" value="1"/>
</dbReference>
<keyword evidence="2" id="KW-1185">Reference proteome</keyword>
<organism evidence="1 2">
    <name type="scientific">Marinilabilia rubra</name>
    <dbReference type="NCBI Taxonomy" id="2162893"/>
    <lineage>
        <taxon>Bacteria</taxon>
        <taxon>Pseudomonadati</taxon>
        <taxon>Bacteroidota</taxon>
        <taxon>Bacteroidia</taxon>
        <taxon>Marinilabiliales</taxon>
        <taxon>Marinilabiliaceae</taxon>
        <taxon>Marinilabilia</taxon>
    </lineage>
</organism>
<gene>
    <name evidence="1" type="ORF">DDZ16_05245</name>
</gene>
<comment type="caution">
    <text evidence="1">The sequence shown here is derived from an EMBL/GenBank/DDBJ whole genome shotgun (WGS) entry which is preliminary data.</text>
</comment>
<dbReference type="OrthoDB" id="934591at2"/>
<sequence>MALKIISDPKRVDREKWEAFVLDHPDGSVFQLPGMFDVHEHAKYQRPAGWFAFEGDNLVGLMVSVNFWNAIFPMSLFTRRQVVFGGPLVAENDMGVLLALLEALVKETGRKAVFSEIRNLKLGLSLKPLYEEAGFYYESHLSVGIDMSRKSNDLWASLSPSRRDNIQKMGTTNHTIRNLHGSEDVYKIWDILRCYIGRKGRPIPDLSLFQSLDQSPLLNTHLRIKGMEINHELKAVILIMIIKNRSVIWFDGHCLSDKEFWKYDGFLWGVIQELQSEGIRYLDLGTGGRPGKDYFARQYKKSYGGMVKETGRYIYVHNWLLWGLGKVFYRWYKRIRRFIFRNYCYS</sequence>
<dbReference type="InterPro" id="IPR050644">
    <property type="entry name" value="PG_Glycine_Bridge_Synth"/>
</dbReference>
<accession>A0A2U2BBD7</accession>
<dbReference type="Proteomes" id="UP000244956">
    <property type="component" value="Unassembled WGS sequence"/>
</dbReference>
<dbReference type="SUPFAM" id="SSF55729">
    <property type="entry name" value="Acyl-CoA N-acyltransferases (Nat)"/>
    <property type="match status" value="2"/>
</dbReference>